<dbReference type="AlphaFoldDB" id="A0A9P8VNM4"/>
<keyword evidence="3" id="KW-0732">Signal</keyword>
<dbReference type="Proteomes" id="UP000770015">
    <property type="component" value="Unassembled WGS sequence"/>
</dbReference>
<keyword evidence="2" id="KW-0472">Membrane</keyword>
<feature type="transmembrane region" description="Helical" evidence="2">
    <location>
        <begin position="196"/>
        <end position="218"/>
    </location>
</feature>
<feature type="compositionally biased region" description="Low complexity" evidence="1">
    <location>
        <begin position="126"/>
        <end position="143"/>
    </location>
</feature>
<keyword evidence="2" id="KW-1133">Transmembrane helix</keyword>
<dbReference type="EMBL" id="JAGSXJ010000001">
    <property type="protein sequence ID" value="KAH6697552.1"/>
    <property type="molecule type" value="Genomic_DNA"/>
</dbReference>
<comment type="caution">
    <text evidence="5">The sequence shown here is derived from an EMBL/GenBank/DDBJ whole genome shotgun (WGS) entry which is preliminary data.</text>
</comment>
<feature type="region of interest" description="Disordered" evidence="1">
    <location>
        <begin position="241"/>
        <end position="283"/>
    </location>
</feature>
<gene>
    <name evidence="5" type="ORF">F5X68DRAFT_197568</name>
</gene>
<protein>
    <recommendedName>
        <fullName evidence="4">Mid2 domain-containing protein</fullName>
    </recommendedName>
</protein>
<dbReference type="Pfam" id="PF04478">
    <property type="entry name" value="Mid2"/>
    <property type="match status" value="1"/>
</dbReference>
<proteinExistence type="predicted"/>
<evidence type="ECO:0000259" key="4">
    <source>
        <dbReference type="Pfam" id="PF04478"/>
    </source>
</evidence>
<feature type="compositionally biased region" description="Low complexity" evidence="1">
    <location>
        <begin position="39"/>
        <end position="112"/>
    </location>
</feature>
<feature type="region of interest" description="Disordered" evidence="1">
    <location>
        <begin position="34"/>
        <end position="143"/>
    </location>
</feature>
<organism evidence="5 6">
    <name type="scientific">Plectosphaerella plurivora</name>
    <dbReference type="NCBI Taxonomy" id="936078"/>
    <lineage>
        <taxon>Eukaryota</taxon>
        <taxon>Fungi</taxon>
        <taxon>Dikarya</taxon>
        <taxon>Ascomycota</taxon>
        <taxon>Pezizomycotina</taxon>
        <taxon>Sordariomycetes</taxon>
        <taxon>Hypocreomycetidae</taxon>
        <taxon>Glomerellales</taxon>
        <taxon>Plectosphaerellaceae</taxon>
        <taxon>Plectosphaerella</taxon>
    </lineage>
</organism>
<keyword evidence="2" id="KW-0812">Transmembrane</keyword>
<evidence type="ECO:0000313" key="6">
    <source>
        <dbReference type="Proteomes" id="UP000770015"/>
    </source>
</evidence>
<feature type="signal peptide" evidence="3">
    <location>
        <begin position="1"/>
        <end position="22"/>
    </location>
</feature>
<evidence type="ECO:0000256" key="3">
    <source>
        <dbReference type="SAM" id="SignalP"/>
    </source>
</evidence>
<feature type="chain" id="PRO_5040351086" description="Mid2 domain-containing protein" evidence="3">
    <location>
        <begin position="23"/>
        <end position="283"/>
    </location>
</feature>
<feature type="compositionally biased region" description="Polar residues" evidence="1">
    <location>
        <begin position="113"/>
        <end position="125"/>
    </location>
</feature>
<keyword evidence="6" id="KW-1185">Reference proteome</keyword>
<name>A0A9P8VNM4_9PEZI</name>
<accession>A0A9P8VNM4</accession>
<dbReference type="OrthoDB" id="4851419at2759"/>
<dbReference type="InterPro" id="IPR007567">
    <property type="entry name" value="Mid2_dom"/>
</dbReference>
<sequence>MYSLRLIHFLLVALGFAAAVQATAINNNKPALQVRQDESTANPPASSAAPAPSTNAAPTTSEPAVETTPSAAPTTSQAPAETTTAAAETTPNVETTPSSTPAAQTSASQNAPGETTTSQGNNNQETTPAASSEQQASTTAAPDPTTITTVVVVQSTAEDGEIHSFTSAATIVSTPTLTPGTNGNSSGGMSQSNKNIIIGVVGGVGGAIVLGALGFVAWRIWGRKRRAEENDALMDYHTAGTSAFSSEPKPDASSNGTAPNRSPFQTTLEDYHRPGQVNASSNF</sequence>
<evidence type="ECO:0000256" key="1">
    <source>
        <dbReference type="SAM" id="MobiDB-lite"/>
    </source>
</evidence>
<feature type="domain" description="Mid2" evidence="4">
    <location>
        <begin position="167"/>
        <end position="210"/>
    </location>
</feature>
<reference evidence="5" key="1">
    <citation type="journal article" date="2021" name="Nat. Commun.">
        <title>Genetic determinants of endophytism in the Arabidopsis root mycobiome.</title>
        <authorList>
            <person name="Mesny F."/>
            <person name="Miyauchi S."/>
            <person name="Thiergart T."/>
            <person name="Pickel B."/>
            <person name="Atanasova L."/>
            <person name="Karlsson M."/>
            <person name="Huettel B."/>
            <person name="Barry K.W."/>
            <person name="Haridas S."/>
            <person name="Chen C."/>
            <person name="Bauer D."/>
            <person name="Andreopoulos W."/>
            <person name="Pangilinan J."/>
            <person name="LaButti K."/>
            <person name="Riley R."/>
            <person name="Lipzen A."/>
            <person name="Clum A."/>
            <person name="Drula E."/>
            <person name="Henrissat B."/>
            <person name="Kohler A."/>
            <person name="Grigoriev I.V."/>
            <person name="Martin F.M."/>
            <person name="Hacquard S."/>
        </authorList>
    </citation>
    <scope>NUCLEOTIDE SEQUENCE</scope>
    <source>
        <strain evidence="5">MPI-SDFR-AT-0117</strain>
    </source>
</reference>
<feature type="compositionally biased region" description="Polar residues" evidence="1">
    <location>
        <begin position="252"/>
        <end position="268"/>
    </location>
</feature>
<evidence type="ECO:0000256" key="2">
    <source>
        <dbReference type="SAM" id="Phobius"/>
    </source>
</evidence>
<evidence type="ECO:0000313" key="5">
    <source>
        <dbReference type="EMBL" id="KAH6697552.1"/>
    </source>
</evidence>